<dbReference type="Pfam" id="PF02424">
    <property type="entry name" value="ApbE"/>
    <property type="match status" value="1"/>
</dbReference>
<evidence type="ECO:0000256" key="18">
    <source>
        <dbReference type="PIRNR" id="PIRNR006268"/>
    </source>
</evidence>
<keyword evidence="11 18" id="KW-0460">Magnesium</keyword>
<dbReference type="Proteomes" id="UP000306602">
    <property type="component" value="Unassembled WGS sequence"/>
</dbReference>
<dbReference type="SUPFAM" id="SSF143631">
    <property type="entry name" value="ApbE-like"/>
    <property type="match status" value="1"/>
</dbReference>
<keyword evidence="13" id="KW-0564">Palmitate</keyword>
<dbReference type="InterPro" id="IPR024932">
    <property type="entry name" value="ApbE"/>
</dbReference>
<evidence type="ECO:0000256" key="8">
    <source>
        <dbReference type="ARBA" id="ARBA00022723"/>
    </source>
</evidence>
<comment type="caution">
    <text evidence="21">The sequence shown here is derived from an EMBL/GenBank/DDBJ whole genome shotgun (WGS) entry which is preliminary data.</text>
</comment>
<feature type="binding site" evidence="19">
    <location>
        <position position="290"/>
    </location>
    <ligand>
        <name>Mg(2+)</name>
        <dbReference type="ChEBI" id="CHEBI:18420"/>
    </ligand>
</feature>
<feature type="binding site" evidence="19">
    <location>
        <position position="294"/>
    </location>
    <ligand>
        <name>Mg(2+)</name>
        <dbReference type="ChEBI" id="CHEBI:18420"/>
    </ligand>
</feature>
<evidence type="ECO:0000256" key="4">
    <source>
        <dbReference type="ARBA" id="ARBA00022475"/>
    </source>
</evidence>
<evidence type="ECO:0000256" key="9">
    <source>
        <dbReference type="ARBA" id="ARBA00022729"/>
    </source>
</evidence>
<feature type="signal peptide" evidence="20">
    <location>
        <begin position="1"/>
        <end position="20"/>
    </location>
</feature>
<keyword evidence="7 18" id="KW-0808">Transferase</keyword>
<evidence type="ECO:0000256" key="2">
    <source>
        <dbReference type="ARBA" id="ARBA00011955"/>
    </source>
</evidence>
<dbReference type="GO" id="GO:0016740">
    <property type="term" value="F:transferase activity"/>
    <property type="evidence" value="ECO:0007669"/>
    <property type="project" value="UniProtKB-UniRule"/>
</dbReference>
<keyword evidence="4" id="KW-1003">Cell membrane</keyword>
<dbReference type="GO" id="GO:0005886">
    <property type="term" value="C:plasma membrane"/>
    <property type="evidence" value="ECO:0007669"/>
    <property type="project" value="UniProtKB-SubCell"/>
</dbReference>
<name>A0A4S4N8A3_9RHOB</name>
<organism evidence="21 22">
    <name type="scientific">Aliishimia ponticola</name>
    <dbReference type="NCBI Taxonomy" id="2499833"/>
    <lineage>
        <taxon>Bacteria</taxon>
        <taxon>Pseudomonadati</taxon>
        <taxon>Pseudomonadota</taxon>
        <taxon>Alphaproteobacteria</taxon>
        <taxon>Rhodobacterales</taxon>
        <taxon>Paracoccaceae</taxon>
        <taxon>Aliishimia</taxon>
    </lineage>
</organism>
<dbReference type="FunFam" id="3.10.520.10:FF:000001">
    <property type="entry name" value="FAD:protein FMN transferase"/>
    <property type="match status" value="1"/>
</dbReference>
<dbReference type="PIRSF" id="PIRSF006268">
    <property type="entry name" value="ApbE"/>
    <property type="match status" value="1"/>
</dbReference>
<sequence>MPDQIKLSRRTIMLMPLALAACKSGTSLFKLSGMTMGTTYNVVAVDVPSDIKETQVQAAIDTALAQVNRQMSNWDASSEISRFNAANGSAPMEISPELAEVMHAAETVHIASEGRFDTTMGPLIELWGFGAPGARELPADAQIEQAQARSGHGNTLKVGSRQLQKTQDDAQVYLSAIGKGFGADHVGRAIEKLGITDYMVEIGGDLYASGRNAEGQPWRIGVETPEAHTRGVLDVVGVSGVGLASSGDYRNYFEVDGQRFSHVIDPATGRPITHKTASATVVAPNAMLADAWATAMLILGRERGMEIAAAQNLAVLFVERDSEADHLSFKTTASPSFAKLTA</sequence>
<dbReference type="Gene3D" id="3.10.520.10">
    <property type="entry name" value="ApbE-like domains"/>
    <property type="match status" value="1"/>
</dbReference>
<evidence type="ECO:0000256" key="13">
    <source>
        <dbReference type="ARBA" id="ARBA00023139"/>
    </source>
</evidence>
<dbReference type="PANTHER" id="PTHR30040">
    <property type="entry name" value="THIAMINE BIOSYNTHESIS LIPOPROTEIN APBE"/>
    <property type="match status" value="1"/>
</dbReference>
<evidence type="ECO:0000256" key="5">
    <source>
        <dbReference type="ARBA" id="ARBA00022519"/>
    </source>
</evidence>
<evidence type="ECO:0000256" key="12">
    <source>
        <dbReference type="ARBA" id="ARBA00023136"/>
    </source>
</evidence>
<comment type="similarity">
    <text evidence="1 18 20">Belongs to the ApbE family.</text>
</comment>
<keyword evidence="12" id="KW-0472">Membrane</keyword>
<evidence type="ECO:0000256" key="1">
    <source>
        <dbReference type="ARBA" id="ARBA00008282"/>
    </source>
</evidence>
<evidence type="ECO:0000256" key="15">
    <source>
        <dbReference type="ARBA" id="ARBA00031306"/>
    </source>
</evidence>
<evidence type="ECO:0000256" key="14">
    <source>
        <dbReference type="ARBA" id="ARBA00023288"/>
    </source>
</evidence>
<keyword evidence="10 18" id="KW-0274">FAD</keyword>
<dbReference type="AlphaFoldDB" id="A0A4S4N8A3"/>
<evidence type="ECO:0000256" key="11">
    <source>
        <dbReference type="ARBA" id="ARBA00022842"/>
    </source>
</evidence>
<reference evidence="21 22" key="1">
    <citation type="submission" date="2019-04" db="EMBL/GenBank/DDBJ databases">
        <title>Shimia ponticola sp. nov., isolated from seawater.</title>
        <authorList>
            <person name="Kim Y.-O."/>
            <person name="Yoon J.-H."/>
        </authorList>
    </citation>
    <scope>NUCLEOTIDE SEQUENCE [LARGE SCALE GENOMIC DNA]</scope>
    <source>
        <strain evidence="21 22">MYP11</strain>
    </source>
</reference>
<evidence type="ECO:0000256" key="3">
    <source>
        <dbReference type="ARBA" id="ARBA00016337"/>
    </source>
</evidence>
<dbReference type="PROSITE" id="PS51257">
    <property type="entry name" value="PROKAR_LIPOPROTEIN"/>
    <property type="match status" value="1"/>
</dbReference>
<evidence type="ECO:0000256" key="10">
    <source>
        <dbReference type="ARBA" id="ARBA00022827"/>
    </source>
</evidence>
<comment type="catalytic activity">
    <reaction evidence="16 18 20">
        <text>L-threonyl-[protein] + FAD = FMN-L-threonyl-[protein] + AMP + H(+)</text>
        <dbReference type="Rhea" id="RHEA:36847"/>
        <dbReference type="Rhea" id="RHEA-COMP:11060"/>
        <dbReference type="Rhea" id="RHEA-COMP:11061"/>
        <dbReference type="ChEBI" id="CHEBI:15378"/>
        <dbReference type="ChEBI" id="CHEBI:30013"/>
        <dbReference type="ChEBI" id="CHEBI:57692"/>
        <dbReference type="ChEBI" id="CHEBI:74257"/>
        <dbReference type="ChEBI" id="CHEBI:456215"/>
        <dbReference type="EC" id="2.7.1.180"/>
    </reaction>
</comment>
<feature type="binding site" evidence="19">
    <location>
        <position position="176"/>
    </location>
    <ligand>
        <name>Mg(2+)</name>
        <dbReference type="ChEBI" id="CHEBI:18420"/>
    </ligand>
</feature>
<evidence type="ECO:0000256" key="6">
    <source>
        <dbReference type="ARBA" id="ARBA00022630"/>
    </source>
</evidence>
<dbReference type="PANTHER" id="PTHR30040:SF2">
    <property type="entry name" value="FAD:PROTEIN FMN TRANSFERASE"/>
    <property type="match status" value="1"/>
</dbReference>
<dbReference type="EMBL" id="SRKY01000005">
    <property type="protein sequence ID" value="THH34785.1"/>
    <property type="molecule type" value="Genomic_DNA"/>
</dbReference>
<evidence type="ECO:0000256" key="20">
    <source>
        <dbReference type="RuleBase" id="RU363002"/>
    </source>
</evidence>
<gene>
    <name evidence="21" type="ORF">E4Z66_17640</name>
</gene>
<evidence type="ECO:0000256" key="7">
    <source>
        <dbReference type="ARBA" id="ARBA00022679"/>
    </source>
</evidence>
<comment type="subcellular location">
    <subcellularLocation>
        <location evidence="17 20">Cell inner membrane</location>
        <topology evidence="17 20">Lipid-anchor</topology>
        <orientation evidence="17 20">Periplasmic side</orientation>
    </subcellularLocation>
</comment>
<comment type="function">
    <text evidence="20">Flavin transferase that catalyzes the transfer of the FMN moiety of FAD and its covalent binding to the hydroxyl group of a threonine residue in a target flavoprotein.</text>
</comment>
<dbReference type="GO" id="GO:0046872">
    <property type="term" value="F:metal ion binding"/>
    <property type="evidence" value="ECO:0007669"/>
    <property type="project" value="UniProtKB-UniRule"/>
</dbReference>
<dbReference type="EC" id="2.7.1.180" evidence="2 18"/>
<evidence type="ECO:0000313" key="22">
    <source>
        <dbReference type="Proteomes" id="UP000306602"/>
    </source>
</evidence>
<evidence type="ECO:0000256" key="17">
    <source>
        <dbReference type="ARBA" id="ARBA00060485"/>
    </source>
</evidence>
<evidence type="ECO:0000313" key="21">
    <source>
        <dbReference type="EMBL" id="THH34785.1"/>
    </source>
</evidence>
<comment type="cofactor">
    <cofactor evidence="19">
        <name>Mg(2+)</name>
        <dbReference type="ChEBI" id="CHEBI:18420"/>
    </cofactor>
    <cofactor evidence="19">
        <name>Mn(2+)</name>
        <dbReference type="ChEBI" id="CHEBI:29035"/>
    </cofactor>
    <text evidence="19">Magnesium. Can also use manganese.</text>
</comment>
<protein>
    <recommendedName>
        <fullName evidence="3 18">FAD:protein FMN transferase</fullName>
        <ecNumber evidence="2 18">2.7.1.180</ecNumber>
    </recommendedName>
    <alternativeName>
        <fullName evidence="15 18">Flavin transferase</fullName>
    </alternativeName>
</protein>
<keyword evidence="14 20" id="KW-0449">Lipoprotein</keyword>
<keyword evidence="6 18" id="KW-0285">Flavoprotein</keyword>
<dbReference type="InterPro" id="IPR003374">
    <property type="entry name" value="ApbE-like_sf"/>
</dbReference>
<feature type="chain" id="PRO_5021044480" description="FAD:protein FMN transferase" evidence="20">
    <location>
        <begin position="21"/>
        <end position="342"/>
    </location>
</feature>
<keyword evidence="5 20" id="KW-0997">Cell inner membrane</keyword>
<dbReference type="OrthoDB" id="9778595at2"/>
<proteinExistence type="inferred from homology"/>
<keyword evidence="8 18" id="KW-0479">Metal-binding</keyword>
<keyword evidence="22" id="KW-1185">Reference proteome</keyword>
<evidence type="ECO:0000256" key="19">
    <source>
        <dbReference type="PIRSR" id="PIRSR006268-2"/>
    </source>
</evidence>
<keyword evidence="9 20" id="KW-0732">Signal</keyword>
<evidence type="ECO:0000256" key="16">
    <source>
        <dbReference type="ARBA" id="ARBA00048540"/>
    </source>
</evidence>
<accession>A0A4S4N8A3</accession>